<accession>A0AA39T866</accession>
<keyword evidence="3" id="KW-1185">Reference proteome</keyword>
<feature type="region of interest" description="Disordered" evidence="1">
    <location>
        <begin position="1"/>
        <end position="21"/>
    </location>
</feature>
<evidence type="ECO:0000256" key="1">
    <source>
        <dbReference type="SAM" id="MobiDB-lite"/>
    </source>
</evidence>
<organism evidence="2 3">
    <name type="scientific">Armillaria novae-zelandiae</name>
    <dbReference type="NCBI Taxonomy" id="153914"/>
    <lineage>
        <taxon>Eukaryota</taxon>
        <taxon>Fungi</taxon>
        <taxon>Dikarya</taxon>
        <taxon>Basidiomycota</taxon>
        <taxon>Agaricomycotina</taxon>
        <taxon>Agaricomycetes</taxon>
        <taxon>Agaricomycetidae</taxon>
        <taxon>Agaricales</taxon>
        <taxon>Marasmiineae</taxon>
        <taxon>Physalacriaceae</taxon>
        <taxon>Armillaria</taxon>
    </lineage>
</organism>
<protein>
    <submittedName>
        <fullName evidence="2">Uncharacterized protein</fullName>
    </submittedName>
</protein>
<name>A0AA39T866_9AGAR</name>
<feature type="compositionally biased region" description="Polar residues" evidence="1">
    <location>
        <begin position="222"/>
        <end position="232"/>
    </location>
</feature>
<evidence type="ECO:0000313" key="2">
    <source>
        <dbReference type="EMBL" id="KAK0471116.1"/>
    </source>
</evidence>
<proteinExistence type="predicted"/>
<dbReference type="EMBL" id="JAUEPR010000054">
    <property type="protein sequence ID" value="KAK0471116.1"/>
    <property type="molecule type" value="Genomic_DNA"/>
</dbReference>
<dbReference type="AlphaFoldDB" id="A0AA39T866"/>
<reference evidence="2" key="1">
    <citation type="submission" date="2023-06" db="EMBL/GenBank/DDBJ databases">
        <authorList>
            <consortium name="Lawrence Berkeley National Laboratory"/>
            <person name="Ahrendt S."/>
            <person name="Sahu N."/>
            <person name="Indic B."/>
            <person name="Wong-Bajracharya J."/>
            <person name="Merenyi Z."/>
            <person name="Ke H.-M."/>
            <person name="Monk M."/>
            <person name="Kocsube S."/>
            <person name="Drula E."/>
            <person name="Lipzen A."/>
            <person name="Balint B."/>
            <person name="Henrissat B."/>
            <person name="Andreopoulos B."/>
            <person name="Martin F.M."/>
            <person name="Harder C.B."/>
            <person name="Rigling D."/>
            <person name="Ford K.L."/>
            <person name="Foster G.D."/>
            <person name="Pangilinan J."/>
            <person name="Papanicolaou A."/>
            <person name="Barry K."/>
            <person name="LaButti K."/>
            <person name="Viragh M."/>
            <person name="Koriabine M."/>
            <person name="Yan M."/>
            <person name="Riley R."/>
            <person name="Champramary S."/>
            <person name="Plett K.L."/>
            <person name="Tsai I.J."/>
            <person name="Slot J."/>
            <person name="Sipos G."/>
            <person name="Plett J."/>
            <person name="Nagy L.G."/>
            <person name="Grigoriev I.V."/>
        </authorList>
    </citation>
    <scope>NUCLEOTIDE SEQUENCE</scope>
    <source>
        <strain evidence="2">ICMP 16352</strain>
    </source>
</reference>
<gene>
    <name evidence="2" type="ORF">IW261DRAFT_1425390</name>
</gene>
<feature type="compositionally biased region" description="Basic and acidic residues" evidence="1">
    <location>
        <begin position="10"/>
        <end position="21"/>
    </location>
</feature>
<evidence type="ECO:0000313" key="3">
    <source>
        <dbReference type="Proteomes" id="UP001175227"/>
    </source>
</evidence>
<comment type="caution">
    <text evidence="2">The sequence shown here is derived from an EMBL/GenBank/DDBJ whole genome shotgun (WGS) entry which is preliminary data.</text>
</comment>
<dbReference type="Proteomes" id="UP001175227">
    <property type="component" value="Unassembled WGS sequence"/>
</dbReference>
<feature type="region of interest" description="Disordered" evidence="1">
    <location>
        <begin position="182"/>
        <end position="244"/>
    </location>
</feature>
<sequence>MSTQSHKAHEHHDEAPMKDEWLSGSAPAGINKQMEHEDVSITEAVHNAVVNDVATPTLDTRVFYDHMSPDNVQGFVNRMTHKYETYNTPGLDSSVEQTPSHMASPMRSGSIDCHAAGLDGEHKPGGHIDTSDDRIPYGTKGKWTIAADEQLAKDIEAAEWEAAHKHREAKDRLVHHIENARSLMGSKGSDGKSVPHTSHMSHTHSDSQVPEGTGYESEDTISEPSSVYSSDLDSTRRRKWEKKK</sequence>